<feature type="domain" description="TUG ubiquitin-like" evidence="2">
    <location>
        <begin position="9"/>
        <end position="70"/>
    </location>
</feature>
<dbReference type="PANTHER" id="PTHR46467">
    <property type="entry name" value="TETHER CONTAINING UBX DOMAIN FOR GLUT4"/>
    <property type="match status" value="1"/>
</dbReference>
<sequence length="501" mass="55131">MSTVTVFFNKRQATIKTNPGKSLSDIRTEACAKFGLTPASNFILKRNGTKLDLSLPIRLTGLVPGAKIDLIQSTAQAKPIDIVLRAVETGFQLTGSFPATTTIWGILRKFEQDERAAGRNSVNITERCAPSQGSGSGRLLYQMPAVRVANRELAKFDELRKTLQDLGCSGREMLALRFLPTEMPYEDALMEIAEFSKETATETATENPSAAGSTGIKDDVEKPAISKVVAEDKTANGFTTPSEPLKSPSQTSEETAPTSVKDESDIPMKNTPEFPEVPAGPKMTIYQPSSSVTPAAASFEVPESAYEVGIAQLQRLKESYEIAGKPQRLLSDKELAEKEEVKRQEIDKINTIKIKVRYPDSYISEYEMDGKSTAKELYAQVRTALRHPNEPFVLMIPPREIIKDDGRRLTMDLKLRSGASLHLKWDNTASSEAKNDHALKDEFLKASKELPKPVAPTSTDYTESDKDNDKNDDKQKAEGSSKGGKADIEKKLKGLLRLGKK</sequence>
<dbReference type="Pfam" id="PF11470">
    <property type="entry name" value="TUG-UBL1"/>
    <property type="match status" value="1"/>
</dbReference>
<organism evidence="3 4">
    <name type="scientific">Pyronema omphalodes (strain CBS 100304)</name>
    <name type="common">Pyronema confluens</name>
    <dbReference type="NCBI Taxonomy" id="1076935"/>
    <lineage>
        <taxon>Eukaryota</taxon>
        <taxon>Fungi</taxon>
        <taxon>Dikarya</taxon>
        <taxon>Ascomycota</taxon>
        <taxon>Pezizomycotina</taxon>
        <taxon>Pezizomycetes</taxon>
        <taxon>Pezizales</taxon>
        <taxon>Pyronemataceae</taxon>
        <taxon>Pyronema</taxon>
    </lineage>
</organism>
<protein>
    <submittedName>
        <fullName evidence="3">Similar to UBX domain-containing protein 6 acc. no. Q9BZV1</fullName>
    </submittedName>
</protein>
<dbReference type="CDD" id="cd16105">
    <property type="entry name" value="Ubl_ASPSCR1_like"/>
    <property type="match status" value="1"/>
</dbReference>
<evidence type="ECO:0000313" key="4">
    <source>
        <dbReference type="Proteomes" id="UP000018144"/>
    </source>
</evidence>
<dbReference type="eggNOG" id="KOG2699">
    <property type="taxonomic scope" value="Eukaryota"/>
</dbReference>
<feature type="compositionally biased region" description="Basic and acidic residues" evidence="1">
    <location>
        <begin position="440"/>
        <end position="451"/>
    </location>
</feature>
<dbReference type="SUPFAM" id="SSF54236">
    <property type="entry name" value="Ubiquitin-like"/>
    <property type="match status" value="2"/>
</dbReference>
<accession>U4LXJ5</accession>
<dbReference type="STRING" id="1076935.U4LXJ5"/>
<dbReference type="InterPro" id="IPR029071">
    <property type="entry name" value="Ubiquitin-like_domsf"/>
</dbReference>
<feature type="compositionally biased region" description="Basic and acidic residues" evidence="1">
    <location>
        <begin position="216"/>
        <end position="234"/>
    </location>
</feature>
<dbReference type="Proteomes" id="UP000018144">
    <property type="component" value="Unassembled WGS sequence"/>
</dbReference>
<feature type="compositionally biased region" description="Polar residues" evidence="1">
    <location>
        <begin position="236"/>
        <end position="258"/>
    </location>
</feature>
<proteinExistence type="predicted"/>
<dbReference type="AlphaFoldDB" id="U4LXJ5"/>
<dbReference type="EMBL" id="HF936539">
    <property type="protein sequence ID" value="CCX34468.1"/>
    <property type="molecule type" value="Genomic_DNA"/>
</dbReference>
<dbReference type="GO" id="GO:0006886">
    <property type="term" value="P:intracellular protein transport"/>
    <property type="evidence" value="ECO:0007669"/>
    <property type="project" value="TreeGrafter"/>
</dbReference>
<feature type="compositionally biased region" description="Polar residues" evidence="1">
    <location>
        <begin position="201"/>
        <end position="212"/>
    </location>
</feature>
<reference evidence="3 4" key="1">
    <citation type="journal article" date="2013" name="PLoS Genet.">
        <title>The genome and development-dependent transcriptomes of Pyronema confluens: a window into fungal evolution.</title>
        <authorList>
            <person name="Traeger S."/>
            <person name="Altegoer F."/>
            <person name="Freitag M."/>
            <person name="Gabaldon T."/>
            <person name="Kempken F."/>
            <person name="Kumar A."/>
            <person name="Marcet-Houben M."/>
            <person name="Poggeler S."/>
            <person name="Stajich J.E."/>
            <person name="Nowrousian M."/>
        </authorList>
    </citation>
    <scope>NUCLEOTIDE SEQUENCE [LARGE SCALE GENOMIC DNA]</scope>
    <source>
        <strain evidence="4">CBS 100304</strain>
        <tissue evidence="3">Vegetative mycelium</tissue>
    </source>
</reference>
<feature type="compositionally biased region" description="Basic and acidic residues" evidence="1">
    <location>
        <begin position="463"/>
        <end position="492"/>
    </location>
</feature>
<dbReference type="GO" id="GO:0012506">
    <property type="term" value="C:vesicle membrane"/>
    <property type="evidence" value="ECO:0007669"/>
    <property type="project" value="TreeGrafter"/>
</dbReference>
<dbReference type="GO" id="GO:0005634">
    <property type="term" value="C:nucleus"/>
    <property type="evidence" value="ECO:0007669"/>
    <property type="project" value="TreeGrafter"/>
</dbReference>
<feature type="region of interest" description="Disordered" evidence="1">
    <location>
        <begin position="197"/>
        <end position="280"/>
    </location>
</feature>
<evidence type="ECO:0000313" key="3">
    <source>
        <dbReference type="EMBL" id="CCX34468.1"/>
    </source>
</evidence>
<keyword evidence="4" id="KW-1185">Reference proteome</keyword>
<dbReference type="OrthoDB" id="440781at2759"/>
<evidence type="ECO:0000259" key="2">
    <source>
        <dbReference type="Pfam" id="PF11470"/>
    </source>
</evidence>
<gene>
    <name evidence="3" type="ORF">PCON_03732</name>
</gene>
<name>U4LXJ5_PYROM</name>
<evidence type="ECO:0000256" key="1">
    <source>
        <dbReference type="SAM" id="MobiDB-lite"/>
    </source>
</evidence>
<dbReference type="PANTHER" id="PTHR46467:SF1">
    <property type="entry name" value="TETHER CONTAINING UBX DOMAIN FOR GLUT4"/>
    <property type="match status" value="1"/>
</dbReference>
<dbReference type="Gene3D" id="3.10.20.90">
    <property type="entry name" value="Phosphatidylinositol 3-kinase Catalytic Subunit, Chain A, domain 1"/>
    <property type="match status" value="1"/>
</dbReference>
<dbReference type="GO" id="GO:0005737">
    <property type="term" value="C:cytoplasm"/>
    <property type="evidence" value="ECO:0007669"/>
    <property type="project" value="TreeGrafter"/>
</dbReference>
<dbReference type="OMA" id="APKYDWG"/>
<dbReference type="InterPro" id="IPR021569">
    <property type="entry name" value="TUG-UBL1"/>
</dbReference>
<feature type="region of interest" description="Disordered" evidence="1">
    <location>
        <begin position="440"/>
        <end position="501"/>
    </location>
</feature>